<reference evidence="2 3" key="1">
    <citation type="submission" date="2019-06" db="EMBL/GenBank/DDBJ databases">
        <title>Draft genomes of female and male turbot (Scophthalmus maximus).</title>
        <authorList>
            <person name="Xu H."/>
            <person name="Xu X.-W."/>
            <person name="Shao C."/>
            <person name="Chen S."/>
        </authorList>
    </citation>
    <scope>NUCLEOTIDE SEQUENCE [LARGE SCALE GENOMIC DNA]</scope>
    <source>
        <strain evidence="2">Ysfricsl-2016a</strain>
        <tissue evidence="2">Blood</tissue>
    </source>
</reference>
<comment type="caution">
    <text evidence="2">The sequence shown here is derived from an EMBL/GenBank/DDBJ whole genome shotgun (WGS) entry which is preliminary data.</text>
</comment>
<gene>
    <name evidence="2" type="ORF">F2P81_002973</name>
</gene>
<evidence type="ECO:0000313" key="2">
    <source>
        <dbReference type="EMBL" id="KAF0043815.1"/>
    </source>
</evidence>
<dbReference type="EMBL" id="VEVO01000003">
    <property type="protein sequence ID" value="KAF0043815.1"/>
    <property type="molecule type" value="Genomic_DNA"/>
</dbReference>
<evidence type="ECO:0000256" key="1">
    <source>
        <dbReference type="SAM" id="MobiDB-lite"/>
    </source>
</evidence>
<accession>A0A6A4TF12</accession>
<sequence length="74" mass="8430">MGMDEAGVRSRNCVAICSHYAAENSHRRTGERRRNDYGMDFVSARHRSQCRGGGGTQLLSDFLSSGRRRRIRTR</sequence>
<proteinExistence type="predicted"/>
<dbReference type="AlphaFoldDB" id="A0A6A4TF12"/>
<feature type="region of interest" description="Disordered" evidence="1">
    <location>
        <begin position="48"/>
        <end position="74"/>
    </location>
</feature>
<organism evidence="2 3">
    <name type="scientific">Scophthalmus maximus</name>
    <name type="common">Turbot</name>
    <name type="synonym">Psetta maxima</name>
    <dbReference type="NCBI Taxonomy" id="52904"/>
    <lineage>
        <taxon>Eukaryota</taxon>
        <taxon>Metazoa</taxon>
        <taxon>Chordata</taxon>
        <taxon>Craniata</taxon>
        <taxon>Vertebrata</taxon>
        <taxon>Euteleostomi</taxon>
        <taxon>Actinopterygii</taxon>
        <taxon>Neopterygii</taxon>
        <taxon>Teleostei</taxon>
        <taxon>Neoteleostei</taxon>
        <taxon>Acanthomorphata</taxon>
        <taxon>Carangaria</taxon>
        <taxon>Pleuronectiformes</taxon>
        <taxon>Pleuronectoidei</taxon>
        <taxon>Scophthalmidae</taxon>
        <taxon>Scophthalmus</taxon>
    </lineage>
</organism>
<name>A0A6A4TF12_SCOMX</name>
<dbReference type="Proteomes" id="UP000438429">
    <property type="component" value="Unassembled WGS sequence"/>
</dbReference>
<protein>
    <submittedName>
        <fullName evidence="2">Uncharacterized protein</fullName>
    </submittedName>
</protein>
<evidence type="ECO:0000313" key="3">
    <source>
        <dbReference type="Proteomes" id="UP000438429"/>
    </source>
</evidence>